<accession>A0A9D7S742</accession>
<sequence length="229" mass="26178">MKKILLFQLFFLGISGAIFAQATGFGIKAGPGLGFQRWNGGSKRDLLSIYHVDAFLDSESTSGNIIYGQLGFHTRGSSSRIGPFEDVNGIYYPARRLKTVFSNVVLEIGAKKLIQTKRFETFYALGVRGEYTSKSKFEFYDELQDWVRKFNYGISIRMGAEWKWNKLTKYGIDLNIAPDISKQIYVPAGIRYYNPITKTTSPGYEQSVRNIAIELSFYIRFLQIIEYDE</sequence>
<dbReference type="Proteomes" id="UP000808349">
    <property type="component" value="Unassembled WGS sequence"/>
</dbReference>
<evidence type="ECO:0000313" key="3">
    <source>
        <dbReference type="Proteomes" id="UP000808349"/>
    </source>
</evidence>
<evidence type="ECO:0008006" key="4">
    <source>
        <dbReference type="Google" id="ProtNLM"/>
    </source>
</evidence>
<proteinExistence type="predicted"/>
<feature type="chain" id="PRO_5038439579" description="Outer membrane protein beta-barrel domain-containing protein" evidence="1">
    <location>
        <begin position="21"/>
        <end position="229"/>
    </location>
</feature>
<reference evidence="2 3" key="1">
    <citation type="submission" date="2020-10" db="EMBL/GenBank/DDBJ databases">
        <title>Connecting structure to function with the recovery of over 1000 high-quality activated sludge metagenome-assembled genomes encoding full-length rRNA genes using long-read sequencing.</title>
        <authorList>
            <person name="Singleton C.M."/>
            <person name="Petriglieri F."/>
            <person name="Kristensen J.M."/>
            <person name="Kirkegaard R.H."/>
            <person name="Michaelsen T.Y."/>
            <person name="Andersen M.H."/>
            <person name="Karst S.M."/>
            <person name="Dueholm M.S."/>
            <person name="Nielsen P.H."/>
            <person name="Albertsen M."/>
        </authorList>
    </citation>
    <scope>NUCLEOTIDE SEQUENCE [LARGE SCALE GENOMIC DNA]</scope>
    <source>
        <strain evidence="2">Ribe_18-Q3-R11-54_BAT3C.373</strain>
    </source>
</reference>
<name>A0A9D7S742_9BACT</name>
<gene>
    <name evidence="2" type="ORF">IPO85_01400</name>
</gene>
<dbReference type="EMBL" id="JADKFW010000004">
    <property type="protein sequence ID" value="MBK9716181.1"/>
    <property type="molecule type" value="Genomic_DNA"/>
</dbReference>
<keyword evidence="1" id="KW-0732">Signal</keyword>
<evidence type="ECO:0000313" key="2">
    <source>
        <dbReference type="EMBL" id="MBK9716181.1"/>
    </source>
</evidence>
<dbReference type="AlphaFoldDB" id="A0A9D7S742"/>
<evidence type="ECO:0000256" key="1">
    <source>
        <dbReference type="SAM" id="SignalP"/>
    </source>
</evidence>
<protein>
    <recommendedName>
        <fullName evidence="4">Outer membrane protein beta-barrel domain-containing protein</fullName>
    </recommendedName>
</protein>
<organism evidence="2 3">
    <name type="scientific">Candidatus Defluviibacterium haderslevense</name>
    <dbReference type="NCBI Taxonomy" id="2981993"/>
    <lineage>
        <taxon>Bacteria</taxon>
        <taxon>Pseudomonadati</taxon>
        <taxon>Bacteroidota</taxon>
        <taxon>Saprospiria</taxon>
        <taxon>Saprospirales</taxon>
        <taxon>Saprospiraceae</taxon>
        <taxon>Candidatus Defluviibacterium</taxon>
    </lineage>
</organism>
<feature type="signal peptide" evidence="1">
    <location>
        <begin position="1"/>
        <end position="20"/>
    </location>
</feature>
<comment type="caution">
    <text evidence="2">The sequence shown here is derived from an EMBL/GenBank/DDBJ whole genome shotgun (WGS) entry which is preliminary data.</text>
</comment>